<sequence>MTDFGEYVLRVRKQQHEGNLKLAHRLERLATAYRREEWDDKDSDLLCAVTKELCLGVFADVSLLDVMFD</sequence>
<protein>
    <submittedName>
        <fullName evidence="1">Uncharacterized protein</fullName>
    </submittedName>
</protein>
<evidence type="ECO:0000313" key="1">
    <source>
        <dbReference type="EMBL" id="KKM23289.1"/>
    </source>
</evidence>
<dbReference type="EMBL" id="LAZR01013153">
    <property type="protein sequence ID" value="KKM23289.1"/>
    <property type="molecule type" value="Genomic_DNA"/>
</dbReference>
<accession>A0A0F9ITJ1</accession>
<gene>
    <name evidence="1" type="ORF">LCGC14_1616660</name>
</gene>
<comment type="caution">
    <text evidence="1">The sequence shown here is derived from an EMBL/GenBank/DDBJ whole genome shotgun (WGS) entry which is preliminary data.</text>
</comment>
<reference evidence="1" key="1">
    <citation type="journal article" date="2015" name="Nature">
        <title>Complex archaea that bridge the gap between prokaryotes and eukaryotes.</title>
        <authorList>
            <person name="Spang A."/>
            <person name="Saw J.H."/>
            <person name="Jorgensen S.L."/>
            <person name="Zaremba-Niedzwiedzka K."/>
            <person name="Martijn J."/>
            <person name="Lind A.E."/>
            <person name="van Eijk R."/>
            <person name="Schleper C."/>
            <person name="Guy L."/>
            <person name="Ettema T.J."/>
        </authorList>
    </citation>
    <scope>NUCLEOTIDE SEQUENCE</scope>
</reference>
<proteinExistence type="predicted"/>
<dbReference type="AlphaFoldDB" id="A0A0F9ITJ1"/>
<name>A0A0F9ITJ1_9ZZZZ</name>
<organism evidence="1">
    <name type="scientific">marine sediment metagenome</name>
    <dbReference type="NCBI Taxonomy" id="412755"/>
    <lineage>
        <taxon>unclassified sequences</taxon>
        <taxon>metagenomes</taxon>
        <taxon>ecological metagenomes</taxon>
    </lineage>
</organism>